<reference evidence="2" key="1">
    <citation type="journal article" date="2019" name="Int. J. Syst. Evol. Microbiol.">
        <title>The Global Catalogue of Microorganisms (GCM) 10K type strain sequencing project: providing services to taxonomists for standard genome sequencing and annotation.</title>
        <authorList>
            <consortium name="The Broad Institute Genomics Platform"/>
            <consortium name="The Broad Institute Genome Sequencing Center for Infectious Disease"/>
            <person name="Wu L."/>
            <person name="Ma J."/>
        </authorList>
    </citation>
    <scope>NUCLEOTIDE SEQUENCE [LARGE SCALE GENOMIC DNA]</scope>
    <source>
        <strain evidence="2">CGMCC 4.7106</strain>
    </source>
</reference>
<evidence type="ECO:0000313" key="1">
    <source>
        <dbReference type="EMBL" id="MFC5821692.1"/>
    </source>
</evidence>
<protein>
    <submittedName>
        <fullName evidence="1">Uncharacterized protein</fullName>
    </submittedName>
</protein>
<evidence type="ECO:0000313" key="2">
    <source>
        <dbReference type="Proteomes" id="UP001596096"/>
    </source>
</evidence>
<organism evidence="1 2">
    <name type="scientific">Nonomuraea harbinensis</name>
    <dbReference type="NCBI Taxonomy" id="1286938"/>
    <lineage>
        <taxon>Bacteria</taxon>
        <taxon>Bacillati</taxon>
        <taxon>Actinomycetota</taxon>
        <taxon>Actinomycetes</taxon>
        <taxon>Streptosporangiales</taxon>
        <taxon>Streptosporangiaceae</taxon>
        <taxon>Nonomuraea</taxon>
    </lineage>
</organism>
<comment type="caution">
    <text evidence="1">The sequence shown here is derived from an EMBL/GenBank/DDBJ whole genome shotgun (WGS) entry which is preliminary data.</text>
</comment>
<dbReference type="Proteomes" id="UP001596096">
    <property type="component" value="Unassembled WGS sequence"/>
</dbReference>
<dbReference type="RefSeq" id="WP_219551426.1">
    <property type="nucleotide sequence ID" value="NZ_JAHKRN010000074.1"/>
</dbReference>
<name>A0ABW1C8X1_9ACTN</name>
<sequence>MAAPLEAQAADRAGLMETFIALGPAGLPAPDGAAVWSLARDIGENDAVFPVLALARVTGPGALDPGFGDVAWRAVPQTGWVSPSASESLPEDHREIFVVFNNAVQGREDEYARWYDQVHLAHTFEHLGFEGAQRFALEPVGGQSPPYRYLTLYAVPEGGIARCEERRIAVGEERERAARAGREPEVPVSDALTGPRHANYFRKVPG</sequence>
<gene>
    <name evidence="1" type="ORF">ACFPUY_41960</name>
</gene>
<dbReference type="EMBL" id="JBHSNW010000037">
    <property type="protein sequence ID" value="MFC5821692.1"/>
    <property type="molecule type" value="Genomic_DNA"/>
</dbReference>
<proteinExistence type="predicted"/>
<keyword evidence="2" id="KW-1185">Reference proteome</keyword>
<accession>A0ABW1C8X1</accession>